<dbReference type="PROSITE" id="PS51212">
    <property type="entry name" value="WSC"/>
    <property type="match status" value="1"/>
</dbReference>
<dbReference type="PANTHER" id="PTHR42721">
    <property type="entry name" value="SUGAR HYDROLASE-RELATED"/>
    <property type="match status" value="1"/>
</dbReference>
<evidence type="ECO:0000256" key="14">
    <source>
        <dbReference type="SAM" id="SignalP"/>
    </source>
</evidence>
<evidence type="ECO:0000256" key="7">
    <source>
        <dbReference type="ARBA" id="ARBA00022801"/>
    </source>
</evidence>
<evidence type="ECO:0000313" key="17">
    <source>
        <dbReference type="Proteomes" id="UP000434172"/>
    </source>
</evidence>
<feature type="domain" description="WSC" evidence="15">
    <location>
        <begin position="45"/>
        <end position="144"/>
    </location>
</feature>
<comment type="subcellular location">
    <subcellularLocation>
        <location evidence="1">Secreted</location>
    </subcellularLocation>
</comment>
<dbReference type="InterPro" id="IPR002889">
    <property type="entry name" value="WSC_carb-bd"/>
</dbReference>
<dbReference type="Pfam" id="PF01822">
    <property type="entry name" value="WSC"/>
    <property type="match status" value="1"/>
</dbReference>
<keyword evidence="6 14" id="KW-0732">Signal</keyword>
<dbReference type="UniPathway" id="UPA00114"/>
<dbReference type="PRINTS" id="PR00133">
    <property type="entry name" value="GLHYDRLASE3"/>
</dbReference>
<dbReference type="InterPro" id="IPR002772">
    <property type="entry name" value="Glyco_hydro_3_C"/>
</dbReference>
<evidence type="ECO:0000256" key="12">
    <source>
        <dbReference type="ARBA" id="ARBA00024574"/>
    </source>
</evidence>
<keyword evidence="11" id="KW-0624">Polysaccharide degradation</keyword>
<dbReference type="GO" id="GO:0031222">
    <property type="term" value="P:arabinan catabolic process"/>
    <property type="evidence" value="ECO:0007669"/>
    <property type="project" value="TreeGrafter"/>
</dbReference>
<evidence type="ECO:0000256" key="11">
    <source>
        <dbReference type="ARBA" id="ARBA00023326"/>
    </source>
</evidence>
<evidence type="ECO:0000256" key="2">
    <source>
        <dbReference type="ARBA" id="ARBA00004851"/>
    </source>
</evidence>
<dbReference type="InterPro" id="IPR013783">
    <property type="entry name" value="Ig-like_fold"/>
</dbReference>
<dbReference type="Pfam" id="PF01915">
    <property type="entry name" value="Glyco_hydro_3_C"/>
    <property type="match status" value="1"/>
</dbReference>
<evidence type="ECO:0000256" key="1">
    <source>
        <dbReference type="ARBA" id="ARBA00004613"/>
    </source>
</evidence>
<dbReference type="Pfam" id="PF14310">
    <property type="entry name" value="Fn3-like"/>
    <property type="match status" value="1"/>
</dbReference>
<evidence type="ECO:0000256" key="5">
    <source>
        <dbReference type="ARBA" id="ARBA00022651"/>
    </source>
</evidence>
<feature type="signal peptide" evidence="14">
    <location>
        <begin position="1"/>
        <end position="24"/>
    </location>
</feature>
<comment type="similarity">
    <text evidence="3">Belongs to the glycosyl hydrolase 3 family.</text>
</comment>
<dbReference type="InterPro" id="IPR001764">
    <property type="entry name" value="Glyco_hydro_3_N"/>
</dbReference>
<evidence type="ECO:0000256" key="8">
    <source>
        <dbReference type="ARBA" id="ARBA00023180"/>
    </source>
</evidence>
<dbReference type="PANTHER" id="PTHR42721:SF3">
    <property type="entry name" value="BETA-D-XYLOSIDASE 5-RELATED"/>
    <property type="match status" value="1"/>
</dbReference>
<protein>
    <recommendedName>
        <fullName evidence="13">xylan 1,4-beta-xylosidase</fullName>
        <ecNumber evidence="13">3.2.1.37</ecNumber>
    </recommendedName>
</protein>
<sequence length="918" mass="100678">MRLRNTEELILLIQGIALTAGAYADDAQKPLTSRTCLPALEYAPEIGTRRCFDDTPNLKAFINGVSLTRHNTVESCARLCGQTGYSLAGIKYDRGGLCVCGNEINIKGSQISDAQSTCDASGTVCTESLIPCDEENMIEVYEIINPVIDEKAPGNFPDCTRDPLCSNDVCDESLSDKQRAAALVAELTIWEKLDNLVNEAPGIPRLWVPPYEWWSEGLHGVARSPGTKFTSKGNFSYATSFPQPILLGSAFDDELVRAVGEVVSREARAFSNAGRSGLDLYSPNINAFKDPRWGRGQETPGEDTFHLQKYVSAMLSGLEGDDPDKKLIATCKHYAANDFENYKGVDRSGFNAIISTQDLSEYYLPPFKTCAVEKNVGSFMCSYNGINGTPLCANSYLIEDILRKHWEWNGDGQYVSTDCDCVALMVSYHHYAPDLGHAAAWSMQAGTDLECNAFPGSEALQSAWNQSLISEKDVDKALTRMYTSLVSVGLFDSDRKDPLRSLGWDEVNTKEAQDLAYRAAVEGAVLLKNDGILPLSPDSSKKYALIGPWVSATTQMQGNYFGPAPYLISPRKAAKDLGLDFTYFLGSRMNKSDSSFAQAIKAAQAADVVIYMGGVDNTLEQETLDRQTLAWPEPQLQLLRALSEVGKPLVVLQFGGGQVDDTELLANDSVNAILWGGYPGQSGGKAILDIVFGRAAPAGRLSVTQYPASYNDAVPATDMNLRPGPGNSGLGRTYRWYTGETPVPYGFGLHYTKFSVDMKPASNVHKIDIAQMAAEANDNAASEIPSWQRGLERRMVTVTVSAKNEGNVISDYVALVFLRSEAGPKPWPQKTLVGYTRLRNIKPGEERKEEIIIKMEQLVRVDEVGNRVLYEGLYSLFLDVDDKAPNVTTIFGDPWVIEEFPQPKEDTKVGDEPVNLEL</sequence>
<proteinExistence type="inferred from homology"/>
<keyword evidence="17" id="KW-1185">Reference proteome</keyword>
<dbReference type="Pfam" id="PF00933">
    <property type="entry name" value="Glyco_hydro_3"/>
    <property type="match status" value="1"/>
</dbReference>
<dbReference type="OrthoDB" id="47059at2759"/>
<keyword evidence="5" id="KW-0858">Xylan degradation</keyword>
<dbReference type="EMBL" id="WOWK01000037">
    <property type="protein sequence ID" value="KAF0325355.1"/>
    <property type="molecule type" value="Genomic_DNA"/>
</dbReference>
<evidence type="ECO:0000313" key="16">
    <source>
        <dbReference type="EMBL" id="KAF0325355.1"/>
    </source>
</evidence>
<evidence type="ECO:0000256" key="6">
    <source>
        <dbReference type="ARBA" id="ARBA00022729"/>
    </source>
</evidence>
<reference evidence="16 17" key="1">
    <citation type="submission" date="2019-12" db="EMBL/GenBank/DDBJ databases">
        <title>A genome sequence resource for the geographically widespread anthracnose pathogen Colletotrichum asianum.</title>
        <authorList>
            <person name="Meng Y."/>
        </authorList>
    </citation>
    <scope>NUCLEOTIDE SEQUENCE [LARGE SCALE GENOMIC DNA]</scope>
    <source>
        <strain evidence="16 17">ICMP 18580</strain>
    </source>
</reference>
<dbReference type="InterPro" id="IPR044993">
    <property type="entry name" value="BXL"/>
</dbReference>
<dbReference type="GO" id="GO:0009044">
    <property type="term" value="F:xylan 1,4-beta-xylosidase activity"/>
    <property type="evidence" value="ECO:0007669"/>
    <property type="project" value="UniProtKB-EC"/>
</dbReference>
<dbReference type="Gene3D" id="3.40.50.1700">
    <property type="entry name" value="Glycoside hydrolase family 3 C-terminal domain"/>
    <property type="match status" value="1"/>
</dbReference>
<dbReference type="Proteomes" id="UP000434172">
    <property type="component" value="Unassembled WGS sequence"/>
</dbReference>
<evidence type="ECO:0000256" key="10">
    <source>
        <dbReference type="ARBA" id="ARBA00023295"/>
    </source>
</evidence>
<organism evidence="16 17">
    <name type="scientific">Colletotrichum asianum</name>
    <dbReference type="NCBI Taxonomy" id="702518"/>
    <lineage>
        <taxon>Eukaryota</taxon>
        <taxon>Fungi</taxon>
        <taxon>Dikarya</taxon>
        <taxon>Ascomycota</taxon>
        <taxon>Pezizomycotina</taxon>
        <taxon>Sordariomycetes</taxon>
        <taxon>Hypocreomycetidae</taxon>
        <taxon>Glomerellales</taxon>
        <taxon>Glomerellaceae</taxon>
        <taxon>Colletotrichum</taxon>
        <taxon>Colletotrichum gloeosporioides species complex</taxon>
    </lineage>
</organism>
<dbReference type="EC" id="3.2.1.37" evidence="13"/>
<evidence type="ECO:0000259" key="15">
    <source>
        <dbReference type="PROSITE" id="PS51212"/>
    </source>
</evidence>
<keyword evidence="4" id="KW-0964">Secreted</keyword>
<comment type="catalytic activity">
    <reaction evidence="12">
        <text>Hydrolysis of (1-&gt;4)-beta-D-xylans, to remove successive D-xylose residues from the non-reducing termini.</text>
        <dbReference type="EC" id="3.2.1.37"/>
    </reaction>
</comment>
<dbReference type="FunFam" id="3.40.50.1700:FF:000007">
    <property type="entry name" value="Exo-1,4-beta-xylosidase xlnD"/>
    <property type="match status" value="1"/>
</dbReference>
<dbReference type="InterPro" id="IPR017853">
    <property type="entry name" value="GH"/>
</dbReference>
<dbReference type="InterPro" id="IPR036881">
    <property type="entry name" value="Glyco_hydro_3_C_sf"/>
</dbReference>
<dbReference type="Gene3D" id="3.20.20.300">
    <property type="entry name" value="Glycoside hydrolase, family 3, N-terminal domain"/>
    <property type="match status" value="1"/>
</dbReference>
<dbReference type="GO" id="GO:0045493">
    <property type="term" value="P:xylan catabolic process"/>
    <property type="evidence" value="ECO:0007669"/>
    <property type="project" value="UniProtKB-UniPathway"/>
</dbReference>
<accession>A0A8H3WFI1</accession>
<evidence type="ECO:0000256" key="4">
    <source>
        <dbReference type="ARBA" id="ARBA00022525"/>
    </source>
</evidence>
<gene>
    <name evidence="16" type="ORF">GQ607_007389</name>
</gene>
<evidence type="ECO:0000256" key="3">
    <source>
        <dbReference type="ARBA" id="ARBA00005336"/>
    </source>
</evidence>
<name>A0A8H3WFI1_9PEZI</name>
<comment type="pathway">
    <text evidence="2">Glycan degradation; xylan degradation.</text>
</comment>
<keyword evidence="8" id="KW-0325">Glycoprotein</keyword>
<dbReference type="AlphaFoldDB" id="A0A8H3WFI1"/>
<dbReference type="InterPro" id="IPR036962">
    <property type="entry name" value="Glyco_hydro_3_N_sf"/>
</dbReference>
<evidence type="ECO:0000256" key="13">
    <source>
        <dbReference type="ARBA" id="ARBA00026107"/>
    </source>
</evidence>
<dbReference type="GO" id="GO:0046556">
    <property type="term" value="F:alpha-L-arabinofuranosidase activity"/>
    <property type="evidence" value="ECO:0007669"/>
    <property type="project" value="TreeGrafter"/>
</dbReference>
<dbReference type="SUPFAM" id="SSF52279">
    <property type="entry name" value="Beta-D-glucan exohydrolase, C-terminal domain"/>
    <property type="match status" value="1"/>
</dbReference>
<dbReference type="SUPFAM" id="SSF51445">
    <property type="entry name" value="(Trans)glycosidases"/>
    <property type="match status" value="1"/>
</dbReference>
<keyword evidence="7 16" id="KW-0378">Hydrolase</keyword>
<dbReference type="SMART" id="SM01217">
    <property type="entry name" value="Fn3_like"/>
    <property type="match status" value="1"/>
</dbReference>
<dbReference type="GO" id="GO:0005576">
    <property type="term" value="C:extracellular region"/>
    <property type="evidence" value="ECO:0007669"/>
    <property type="project" value="UniProtKB-SubCell"/>
</dbReference>
<keyword evidence="10" id="KW-0326">Glycosidase</keyword>
<keyword evidence="9" id="KW-0119">Carbohydrate metabolism</keyword>
<comment type="caution">
    <text evidence="16">The sequence shown here is derived from an EMBL/GenBank/DDBJ whole genome shotgun (WGS) entry which is preliminary data.</text>
</comment>
<feature type="chain" id="PRO_5034119409" description="xylan 1,4-beta-xylosidase" evidence="14">
    <location>
        <begin position="25"/>
        <end position="918"/>
    </location>
</feature>
<dbReference type="InterPro" id="IPR026891">
    <property type="entry name" value="Fn3-like"/>
</dbReference>
<evidence type="ECO:0000256" key="9">
    <source>
        <dbReference type="ARBA" id="ARBA00023277"/>
    </source>
</evidence>
<dbReference type="Gene3D" id="2.60.40.10">
    <property type="entry name" value="Immunoglobulins"/>
    <property type="match status" value="1"/>
</dbReference>